<dbReference type="Proteomes" id="UP000663570">
    <property type="component" value="Chromosome"/>
</dbReference>
<protein>
    <submittedName>
        <fullName evidence="1">Uncharacterized protein</fullName>
    </submittedName>
</protein>
<gene>
    <name evidence="1" type="ORF">JY500_17690</name>
</gene>
<name>A0ABX7M6F8_9RHOO</name>
<sequence>MSTNSTLTASAIHQTVLNEFRSRGRMLRDRYSGAPLTSEDVTRAIAEVEHQIHEAGVNCRRRLARRLRALEGRSLAVGEQVELVEALKFAAARARSNANYELSMAAGLSRPNTVRTAARSRLSPARAA</sequence>
<reference evidence="1 2" key="1">
    <citation type="submission" date="2021-02" db="EMBL/GenBank/DDBJ databases">
        <title>Niveibacterium changnyeongensis HC41.</title>
        <authorList>
            <person name="Kang M."/>
        </authorList>
    </citation>
    <scope>NUCLEOTIDE SEQUENCE [LARGE SCALE GENOMIC DNA]</scope>
    <source>
        <strain evidence="1 2">HC41</strain>
    </source>
</reference>
<organism evidence="1 2">
    <name type="scientific">Niveibacterium microcysteis</name>
    <dbReference type="NCBI Taxonomy" id="2811415"/>
    <lineage>
        <taxon>Bacteria</taxon>
        <taxon>Pseudomonadati</taxon>
        <taxon>Pseudomonadota</taxon>
        <taxon>Betaproteobacteria</taxon>
        <taxon>Rhodocyclales</taxon>
        <taxon>Rhodocyclaceae</taxon>
        <taxon>Niveibacterium</taxon>
    </lineage>
</organism>
<evidence type="ECO:0000313" key="1">
    <source>
        <dbReference type="EMBL" id="QSI76279.1"/>
    </source>
</evidence>
<dbReference type="RefSeq" id="WP_206254003.1">
    <property type="nucleotide sequence ID" value="NZ_CP071060.1"/>
</dbReference>
<evidence type="ECO:0000313" key="2">
    <source>
        <dbReference type="Proteomes" id="UP000663570"/>
    </source>
</evidence>
<dbReference type="EMBL" id="CP071060">
    <property type="protein sequence ID" value="QSI76279.1"/>
    <property type="molecule type" value="Genomic_DNA"/>
</dbReference>
<proteinExistence type="predicted"/>
<accession>A0ABX7M6F8</accession>
<keyword evidence="2" id="KW-1185">Reference proteome</keyword>